<dbReference type="OMA" id="CKVSEPI"/>
<evidence type="ECO:0000313" key="2">
    <source>
        <dbReference type="Proteomes" id="UP000288216"/>
    </source>
</evidence>
<sequence>EFSKSSECAGPADVSPGNRCSPGFFCPERSSLPQICTAGYYCDQYELAEPTGFYQARKGQPDCNACPAGSYCYTPELENWGVEAPQRCPPGHFCPPRTEFATQYKCPRGTFSNKEGLTSAAECDLCPPGQFCSQEGLVKSSGSCFPGFYCLRGTMYPNPTDGITGDICPMGKYCEAGSTADGESGGVCPGGFYCQAGTHSPVPCPITTFLNHSGGAECDVCPAGFYCIHGNGINPCPLGFYCPEGTGATISPCPAGTYGGRIGLKEENECLPCTGGFYCAQDGLPSPQGKCDLGHYCISGVNIPNPGPTQLFLGSGGKCGIGQQCPSGSVLPQPCPSGTYTEEEGLGQCRSCPAGYYCLLTLMIPELCLPGYYCLPGTEEATQYPCRPGTYNGRSGTSGVRNNITRWVGFAQQVITVHLDLPVQYRVMEGNTVQIQGLPCHRELPFHCHAREDLTKPTKARNHVTHVQQVSFVGSLMVLVGNCLNCVPQASSVQLALLWAQSIHVQRVHLALVLVEPMSQVVSPVHQVCIVLPMDSLILQDRVTLATTVLEVPSAQLLSSIWHVCHAGSTMPRPSDGIQGYVCPRGFRCPAGTINELPCKAGTYNPSSGAGICLPCPAGAVCANSSTVEPAACPRGYYCLSRTTFPLPCPEGTYNTLDGASSAAGHFCPEGSGFPIPCPAGKYQPNKHSDVCIPCRAGFYCEETATVKQILCPPHFYCPEGTQIPFPCQSGTFTPGQTSGLKEERECIPCPTGTYCSRGKIQGFCAAGYFCLAGSYTSTPQGRLPNATNDLDLCFYCPKGTEAAKACPANTIRLLPGGRQLEECQPCPPGHLCKEGDPVLYRCPAGYFCDGVIQAPFQFPAGPQKCPIYTYSNVSGAASQAACQPCPPGYHCKETGLSTYENDLCPLGYWCPGKGGLAFCPGGTLGNQAGAAFYKDCQPCPPGYYCPDPRETGQPNIIGVSCRAGYECPAGSVAEIPCRPGSYCSPMTGNATVCPGGYFCPQGSPTYMTPEQLCVFPYYCPANSSSMLPCDGGYMPVNVAGLRDSLEKACLICEAGTYRKGSAAELHCNTCPAAFHCPAGSENYLSHPCPIGYYCSEMTRFPVPCPPGTYGNTSHAKQHSECYPCPKNMFNHMFAQRACFPCGSTSYSGQGSRTCKCRGFNRAFQESDGSCICKTGYVYYNEADQKSSNSNSDLDCYPEVNDRCSVGEARLASTRRCVLPEHHNCTPACGKYGGKLDVELGICHCNKYITAEELCDRVCMAGILNISASSLSTGELVLTIQNGPGVTRDHKNWIVVDVLGPDEHVSDSPRVLFILFEPAGIFGLILSGKNLVDMFLTETERPVIFQNPRFFTKTASYLQRTISTGMNGEIPKIPNPVVCLRPHDLILFKLSIHQSSECRSSVI</sequence>
<reference evidence="1 2" key="1">
    <citation type="journal article" date="2018" name="Nat. Ecol. Evol.">
        <title>Shark genomes provide insights into elasmobranch evolution and the origin of vertebrates.</title>
        <authorList>
            <person name="Hara Y"/>
            <person name="Yamaguchi K"/>
            <person name="Onimaru K"/>
            <person name="Kadota M"/>
            <person name="Koyanagi M"/>
            <person name="Keeley SD"/>
            <person name="Tatsumi K"/>
            <person name="Tanaka K"/>
            <person name="Motone F"/>
            <person name="Kageyama Y"/>
            <person name="Nozu R"/>
            <person name="Adachi N"/>
            <person name="Nishimura O"/>
            <person name="Nakagawa R"/>
            <person name="Tanegashima C"/>
            <person name="Kiyatake I"/>
            <person name="Matsumoto R"/>
            <person name="Murakumo K"/>
            <person name="Nishida K"/>
            <person name="Terakita A"/>
            <person name="Kuratani S"/>
            <person name="Sato K"/>
            <person name="Hyodo S Kuraku.S."/>
        </authorList>
    </citation>
    <scope>NUCLEOTIDE SEQUENCE [LARGE SCALE GENOMIC DNA]</scope>
</reference>
<dbReference type="EMBL" id="BFAA01010707">
    <property type="protein sequence ID" value="GCB79698.1"/>
    <property type="molecule type" value="Genomic_DNA"/>
</dbReference>
<protein>
    <submittedName>
        <fullName evidence="1">Uncharacterized protein</fullName>
    </submittedName>
</protein>
<dbReference type="Gene3D" id="2.10.50.10">
    <property type="entry name" value="Tumor Necrosis Factor Receptor, subunit A, domain 2"/>
    <property type="match status" value="3"/>
</dbReference>
<dbReference type="PANTHER" id="PTHR47236">
    <property type="entry name" value="GENE, 32742-RELATED-RELATED"/>
    <property type="match status" value="1"/>
</dbReference>
<gene>
    <name evidence="1" type="ORF">scyTo_0016994</name>
</gene>
<organism evidence="1 2">
    <name type="scientific">Scyliorhinus torazame</name>
    <name type="common">Cloudy catshark</name>
    <name type="synonym">Catulus torazame</name>
    <dbReference type="NCBI Taxonomy" id="75743"/>
    <lineage>
        <taxon>Eukaryota</taxon>
        <taxon>Metazoa</taxon>
        <taxon>Chordata</taxon>
        <taxon>Craniata</taxon>
        <taxon>Vertebrata</taxon>
        <taxon>Chondrichthyes</taxon>
        <taxon>Elasmobranchii</taxon>
        <taxon>Galeomorphii</taxon>
        <taxon>Galeoidea</taxon>
        <taxon>Carcharhiniformes</taxon>
        <taxon>Scyliorhinidae</taxon>
        <taxon>Scyliorhinus</taxon>
    </lineage>
</organism>
<dbReference type="SUPFAM" id="SSF57184">
    <property type="entry name" value="Growth factor receptor domain"/>
    <property type="match status" value="4"/>
</dbReference>
<dbReference type="SMART" id="SM01411">
    <property type="entry name" value="Ephrin_rec_like"/>
    <property type="match status" value="14"/>
</dbReference>
<feature type="non-terminal residue" evidence="1">
    <location>
        <position position="1"/>
    </location>
</feature>
<name>A0A401Q2W0_SCYTO</name>
<dbReference type="STRING" id="75743.A0A401Q2W0"/>
<keyword evidence="2" id="KW-1185">Reference proteome</keyword>
<dbReference type="PANTHER" id="PTHR47236:SF4">
    <property type="entry name" value="GENE 9195-RELATED"/>
    <property type="match status" value="1"/>
</dbReference>
<comment type="caution">
    <text evidence="1">The sequence shown here is derived from an EMBL/GenBank/DDBJ whole genome shotgun (WGS) entry which is preliminary data.</text>
</comment>
<proteinExistence type="predicted"/>
<dbReference type="OrthoDB" id="439917at2759"/>
<evidence type="ECO:0000313" key="1">
    <source>
        <dbReference type="EMBL" id="GCB79698.1"/>
    </source>
</evidence>
<dbReference type="Proteomes" id="UP000288216">
    <property type="component" value="Unassembled WGS sequence"/>
</dbReference>
<dbReference type="InterPro" id="IPR009030">
    <property type="entry name" value="Growth_fac_rcpt_cys_sf"/>
</dbReference>
<accession>A0A401Q2W0</accession>